<sequence>MLSLRKLMNKPRPDDWSPLAKFFYADEALNCIALELDSFDGRRDPERCNALVNKLRISQDRVLHIIGEMLAIVYPRESDRACRDFRVKFPDEIIHDSLPGQLWFGAECLAAGSSIIDHESESDAIRPLAKELTRHLDSLRDLLKVLLFLDGFILTGIISRTSLKDQSLRDPLIYTDAIKESLLKFDHLFAAFEFQ</sequence>
<dbReference type="PANTHER" id="PTHR46465:SF2">
    <property type="entry name" value="LATERAL SIGNALING TARGET PROTEIN 2 HOMOLOG"/>
    <property type="match status" value="1"/>
</dbReference>
<accession>A0A0K0D4U1</accession>
<dbReference type="Proteomes" id="UP000035642">
    <property type="component" value="Unassembled WGS sequence"/>
</dbReference>
<proteinExistence type="predicted"/>
<reference evidence="2" key="2">
    <citation type="submission" date="2017-02" db="UniProtKB">
        <authorList>
            <consortium name="WormBaseParasite"/>
        </authorList>
    </citation>
    <scope>IDENTIFICATION</scope>
</reference>
<dbReference type="InterPro" id="IPR051118">
    <property type="entry name" value="LST-2"/>
</dbReference>
<dbReference type="AlphaFoldDB" id="A0A0K0D4U1"/>
<organism evidence="1 2">
    <name type="scientific">Angiostrongylus cantonensis</name>
    <name type="common">Rat lungworm</name>
    <dbReference type="NCBI Taxonomy" id="6313"/>
    <lineage>
        <taxon>Eukaryota</taxon>
        <taxon>Metazoa</taxon>
        <taxon>Ecdysozoa</taxon>
        <taxon>Nematoda</taxon>
        <taxon>Chromadorea</taxon>
        <taxon>Rhabditida</taxon>
        <taxon>Rhabditina</taxon>
        <taxon>Rhabditomorpha</taxon>
        <taxon>Strongyloidea</taxon>
        <taxon>Metastrongylidae</taxon>
        <taxon>Angiostrongylus</taxon>
    </lineage>
</organism>
<dbReference type="WBParaSite" id="ACAC_0000508601-mRNA-1">
    <property type="protein sequence ID" value="ACAC_0000508601-mRNA-1"/>
    <property type="gene ID" value="ACAC_0000508601"/>
</dbReference>
<evidence type="ECO:0000313" key="2">
    <source>
        <dbReference type="WBParaSite" id="ACAC_0000508601-mRNA-1"/>
    </source>
</evidence>
<protein>
    <submittedName>
        <fullName evidence="2">RNase III domain-containing protein</fullName>
    </submittedName>
</protein>
<reference evidence="1" key="1">
    <citation type="submission" date="2012-09" db="EMBL/GenBank/DDBJ databases">
        <authorList>
            <person name="Martin A.A."/>
        </authorList>
    </citation>
    <scope>NUCLEOTIDE SEQUENCE</scope>
</reference>
<keyword evidence="1" id="KW-1185">Reference proteome</keyword>
<dbReference type="STRING" id="6313.A0A0K0D4U1"/>
<evidence type="ECO:0000313" key="1">
    <source>
        <dbReference type="Proteomes" id="UP000035642"/>
    </source>
</evidence>
<dbReference type="PANTHER" id="PTHR46465">
    <property type="entry name" value="LATERAL SIGNALING TARGET PROTEIN 2 HOMOLOG"/>
    <property type="match status" value="1"/>
</dbReference>
<name>A0A0K0D4U1_ANGCA</name>
<dbReference type="GO" id="GO:0031901">
    <property type="term" value="C:early endosome membrane"/>
    <property type="evidence" value="ECO:0007669"/>
    <property type="project" value="TreeGrafter"/>
</dbReference>